<keyword evidence="2" id="KW-1185">Reference proteome</keyword>
<sequence>ENQRFAALLKFLDEPSSSLLSSITRSDSKNPYTEAKKLLVKEFSLSKFDRVKAYIQDKSPAADERLTHFASRVEVLIEDLSLDDFRKYCILRHAPAAVRLQLAGKKFDEME</sequence>
<reference evidence="1" key="1">
    <citation type="submission" date="2020-04" db="EMBL/GenBank/DDBJ databases">
        <authorList>
            <person name="Alioto T."/>
            <person name="Alioto T."/>
            <person name="Gomez Garrido J."/>
        </authorList>
    </citation>
    <scope>NUCLEOTIDE SEQUENCE</scope>
    <source>
        <strain evidence="1">A484AB</strain>
    </source>
</reference>
<accession>A0A7D9KKV6</accession>
<dbReference type="AlphaFoldDB" id="A0A7D9KKV6"/>
<dbReference type="EMBL" id="CACRXK020043878">
    <property type="protein sequence ID" value="CAB4045964.1"/>
    <property type="molecule type" value="Genomic_DNA"/>
</dbReference>
<gene>
    <name evidence="1" type="ORF">PACLA_8A055445</name>
</gene>
<evidence type="ECO:0000313" key="1">
    <source>
        <dbReference type="EMBL" id="CAB4045964.1"/>
    </source>
</evidence>
<protein>
    <submittedName>
        <fullName evidence="1">Uncharacterized protein</fullName>
    </submittedName>
</protein>
<organism evidence="1 2">
    <name type="scientific">Paramuricea clavata</name>
    <name type="common">Red gorgonian</name>
    <name type="synonym">Violescent sea-whip</name>
    <dbReference type="NCBI Taxonomy" id="317549"/>
    <lineage>
        <taxon>Eukaryota</taxon>
        <taxon>Metazoa</taxon>
        <taxon>Cnidaria</taxon>
        <taxon>Anthozoa</taxon>
        <taxon>Octocorallia</taxon>
        <taxon>Malacalcyonacea</taxon>
        <taxon>Plexauridae</taxon>
        <taxon>Paramuricea</taxon>
    </lineage>
</organism>
<name>A0A7D9KKV6_PARCT</name>
<feature type="non-terminal residue" evidence="1">
    <location>
        <position position="111"/>
    </location>
</feature>
<comment type="caution">
    <text evidence="1">The sequence shown here is derived from an EMBL/GenBank/DDBJ whole genome shotgun (WGS) entry which is preliminary data.</text>
</comment>
<feature type="non-terminal residue" evidence="1">
    <location>
        <position position="1"/>
    </location>
</feature>
<evidence type="ECO:0000313" key="2">
    <source>
        <dbReference type="Proteomes" id="UP001152795"/>
    </source>
</evidence>
<proteinExistence type="predicted"/>
<dbReference type="Proteomes" id="UP001152795">
    <property type="component" value="Unassembled WGS sequence"/>
</dbReference>